<sequence>MLKTSSIVVVALTAAVIAAPLAIHAVANYERTVAEKRFAELSVQQDNAPVTHRKYAMNGVTRYETCAKGWCTESAYRGDVDQFNGPIEARGGSVPVFDARAWQSRR</sequence>
<dbReference type="AlphaFoldDB" id="A0A069PGN2"/>
<name>A0A069PGN2_9BURK</name>
<feature type="signal peptide" evidence="1">
    <location>
        <begin position="1"/>
        <end position="25"/>
    </location>
</feature>
<dbReference type="EMBL" id="JFHC01000069">
    <property type="protein sequence ID" value="KDR39009.1"/>
    <property type="molecule type" value="Genomic_DNA"/>
</dbReference>
<accession>A0A069PGN2</accession>
<dbReference type="Proteomes" id="UP000027466">
    <property type="component" value="Unassembled WGS sequence"/>
</dbReference>
<evidence type="ECO:0000313" key="2">
    <source>
        <dbReference type="EMBL" id="KDR39009.1"/>
    </source>
</evidence>
<proteinExistence type="predicted"/>
<dbReference type="RefSeq" id="WP_035942538.1">
    <property type="nucleotide sequence ID" value="NZ_CADFFX010000045.1"/>
</dbReference>
<organism evidence="2 3">
    <name type="scientific">Caballeronia glathei</name>
    <dbReference type="NCBI Taxonomy" id="60547"/>
    <lineage>
        <taxon>Bacteria</taxon>
        <taxon>Pseudomonadati</taxon>
        <taxon>Pseudomonadota</taxon>
        <taxon>Betaproteobacteria</taxon>
        <taxon>Burkholderiales</taxon>
        <taxon>Burkholderiaceae</taxon>
        <taxon>Caballeronia</taxon>
    </lineage>
</organism>
<feature type="chain" id="PRO_5001664254" evidence="1">
    <location>
        <begin position="26"/>
        <end position="106"/>
    </location>
</feature>
<comment type="caution">
    <text evidence="2">The sequence shown here is derived from an EMBL/GenBank/DDBJ whole genome shotgun (WGS) entry which is preliminary data.</text>
</comment>
<keyword evidence="1" id="KW-0732">Signal</keyword>
<protein>
    <submittedName>
        <fullName evidence="2">Uncharacterized protein</fullName>
    </submittedName>
</protein>
<evidence type="ECO:0000256" key="1">
    <source>
        <dbReference type="SAM" id="SignalP"/>
    </source>
</evidence>
<keyword evidence="3" id="KW-1185">Reference proteome</keyword>
<evidence type="ECO:0000313" key="3">
    <source>
        <dbReference type="Proteomes" id="UP000027466"/>
    </source>
</evidence>
<gene>
    <name evidence="2" type="ORF">BG61_35355</name>
</gene>
<reference evidence="2 3" key="1">
    <citation type="submission" date="2014-03" db="EMBL/GenBank/DDBJ databases">
        <title>Draft Genome Sequences of Four Burkholderia Strains.</title>
        <authorList>
            <person name="Liu X.Y."/>
            <person name="Li C.X."/>
            <person name="Xu J.H."/>
        </authorList>
    </citation>
    <scope>NUCLEOTIDE SEQUENCE [LARGE SCALE GENOMIC DNA]</scope>
    <source>
        <strain evidence="2 3">DSM 50014</strain>
    </source>
</reference>